<protein>
    <submittedName>
        <fullName evidence="3">STAS domain-containing protein</fullName>
    </submittedName>
</protein>
<comment type="caution">
    <text evidence="3">The sequence shown here is derived from an EMBL/GenBank/DDBJ whole genome shotgun (WGS) entry which is preliminary data.</text>
</comment>
<evidence type="ECO:0000313" key="3">
    <source>
        <dbReference type="EMBL" id="MBO1751664.1"/>
    </source>
</evidence>
<dbReference type="AlphaFoldDB" id="A0A939LPQ1"/>
<evidence type="ECO:0000259" key="2">
    <source>
        <dbReference type="PROSITE" id="PS50801"/>
    </source>
</evidence>
<dbReference type="GO" id="GO:0043856">
    <property type="term" value="F:anti-sigma factor antagonist activity"/>
    <property type="evidence" value="ECO:0007669"/>
    <property type="project" value="TreeGrafter"/>
</dbReference>
<name>A0A939LPQ1_9CELL</name>
<keyword evidence="4" id="KW-1185">Reference proteome</keyword>
<gene>
    <name evidence="3" type="ORF">J4G33_07590</name>
</gene>
<sequence>MSLRELPDSSLVEAWGEIDLAVRHAVGPLCQVVADRALPVVIDAQGITFIDSTGMSILVRIARDAESGGYPVRLRNAPWMLRELLTITGVDQLLPFTDEDDEVDEAAGAPRTDDREQS</sequence>
<dbReference type="PANTHER" id="PTHR33495:SF2">
    <property type="entry name" value="ANTI-SIGMA FACTOR ANTAGONIST TM_1081-RELATED"/>
    <property type="match status" value="1"/>
</dbReference>
<accession>A0A939LPQ1</accession>
<proteinExistence type="predicted"/>
<dbReference type="PANTHER" id="PTHR33495">
    <property type="entry name" value="ANTI-SIGMA FACTOR ANTAGONIST TM_1081-RELATED-RELATED"/>
    <property type="match status" value="1"/>
</dbReference>
<reference evidence="3" key="1">
    <citation type="submission" date="2021-03" db="EMBL/GenBank/DDBJ databases">
        <title>Actinotalea soli sp. nov., isolated from soil.</title>
        <authorList>
            <person name="Ping W."/>
            <person name="Zhang J."/>
        </authorList>
    </citation>
    <scope>NUCLEOTIDE SEQUENCE</scope>
    <source>
        <strain evidence="3">BY-33</strain>
    </source>
</reference>
<dbReference type="InterPro" id="IPR002645">
    <property type="entry name" value="STAS_dom"/>
</dbReference>
<evidence type="ECO:0000256" key="1">
    <source>
        <dbReference type="SAM" id="MobiDB-lite"/>
    </source>
</evidence>
<dbReference type="CDD" id="cd07043">
    <property type="entry name" value="STAS_anti-anti-sigma_factors"/>
    <property type="match status" value="1"/>
</dbReference>
<evidence type="ECO:0000313" key="4">
    <source>
        <dbReference type="Proteomes" id="UP000664209"/>
    </source>
</evidence>
<dbReference type="SUPFAM" id="SSF52091">
    <property type="entry name" value="SpoIIaa-like"/>
    <property type="match status" value="1"/>
</dbReference>
<dbReference type="EMBL" id="JAGEMK010000003">
    <property type="protein sequence ID" value="MBO1751664.1"/>
    <property type="molecule type" value="Genomic_DNA"/>
</dbReference>
<organism evidence="3 4">
    <name type="scientific">Actinotalea soli</name>
    <dbReference type="NCBI Taxonomy" id="2819234"/>
    <lineage>
        <taxon>Bacteria</taxon>
        <taxon>Bacillati</taxon>
        <taxon>Actinomycetota</taxon>
        <taxon>Actinomycetes</taxon>
        <taxon>Micrococcales</taxon>
        <taxon>Cellulomonadaceae</taxon>
        <taxon>Actinotalea</taxon>
    </lineage>
</organism>
<dbReference type="Proteomes" id="UP000664209">
    <property type="component" value="Unassembled WGS sequence"/>
</dbReference>
<dbReference type="Pfam" id="PF01740">
    <property type="entry name" value="STAS"/>
    <property type="match status" value="1"/>
</dbReference>
<dbReference type="PROSITE" id="PS50801">
    <property type="entry name" value="STAS"/>
    <property type="match status" value="1"/>
</dbReference>
<dbReference type="InterPro" id="IPR036513">
    <property type="entry name" value="STAS_dom_sf"/>
</dbReference>
<dbReference type="Gene3D" id="3.30.750.24">
    <property type="entry name" value="STAS domain"/>
    <property type="match status" value="1"/>
</dbReference>
<feature type="region of interest" description="Disordered" evidence="1">
    <location>
        <begin position="96"/>
        <end position="118"/>
    </location>
</feature>
<dbReference type="RefSeq" id="WP_208055342.1">
    <property type="nucleotide sequence ID" value="NZ_JAGEMK010000003.1"/>
</dbReference>
<feature type="domain" description="STAS" evidence="2">
    <location>
        <begin position="1"/>
        <end position="110"/>
    </location>
</feature>